<dbReference type="PANTHER" id="PTHR16049">
    <property type="entry name" value="IQ DOMAIN-CONTAINING PROTEIN C"/>
    <property type="match status" value="1"/>
</dbReference>
<dbReference type="InParanoid" id="K1R2Z3"/>
<organism evidence="2">
    <name type="scientific">Magallana gigas</name>
    <name type="common">Pacific oyster</name>
    <name type="synonym">Crassostrea gigas</name>
    <dbReference type="NCBI Taxonomy" id="29159"/>
    <lineage>
        <taxon>Eukaryota</taxon>
        <taxon>Metazoa</taxon>
        <taxon>Spiralia</taxon>
        <taxon>Lophotrochozoa</taxon>
        <taxon>Mollusca</taxon>
        <taxon>Bivalvia</taxon>
        <taxon>Autobranchia</taxon>
        <taxon>Pteriomorphia</taxon>
        <taxon>Ostreida</taxon>
        <taxon>Ostreoidea</taxon>
        <taxon>Ostreidae</taxon>
        <taxon>Magallana</taxon>
    </lineage>
</organism>
<evidence type="ECO:0008006" key="3">
    <source>
        <dbReference type="Google" id="ProtNLM"/>
    </source>
</evidence>
<feature type="compositionally biased region" description="Polar residues" evidence="1">
    <location>
        <begin position="103"/>
        <end position="118"/>
    </location>
</feature>
<dbReference type="EMBL" id="JH817826">
    <property type="protein sequence ID" value="EKC40063.1"/>
    <property type="molecule type" value="Genomic_DNA"/>
</dbReference>
<accession>K1R2Z3</accession>
<feature type="region of interest" description="Disordered" evidence="1">
    <location>
        <begin position="48"/>
        <end position="118"/>
    </location>
</feature>
<dbReference type="HOGENOM" id="CLU_1361604_0_0_1"/>
<dbReference type="InterPro" id="IPR042506">
    <property type="entry name" value="IQCC"/>
</dbReference>
<sequence>MAEDCTENEYNVAEITRLQAWEQNLEPEQTEKIKTVTATEVFTVEEVEEQATYKDSSDHEQEEAGGTDVKECLSAKQPTHLTSPGFSSHSESSAPTKGISPRGKQNTGGTSGGLSNETSVWDSFHSVTAAPPVNIPKEPQYPKDYESLQDMRKNIAMELLWVQQAINSRKNAKYLHDFVALCDWTSPIPQFQHSRRHPPYY</sequence>
<gene>
    <name evidence="2" type="ORF">CGI_10026090</name>
</gene>
<protein>
    <recommendedName>
        <fullName evidence="3">IQ domain-containing protein C</fullName>
    </recommendedName>
</protein>
<feature type="compositionally biased region" description="Polar residues" evidence="1">
    <location>
        <begin position="76"/>
        <end position="95"/>
    </location>
</feature>
<evidence type="ECO:0000256" key="1">
    <source>
        <dbReference type="SAM" id="MobiDB-lite"/>
    </source>
</evidence>
<proteinExistence type="predicted"/>
<evidence type="ECO:0000313" key="2">
    <source>
        <dbReference type="EMBL" id="EKC40063.1"/>
    </source>
</evidence>
<name>K1R2Z3_MAGGI</name>
<dbReference type="AlphaFoldDB" id="K1R2Z3"/>
<dbReference type="PANTHER" id="PTHR16049:SF8">
    <property type="entry name" value="IQ DOMAIN-CONTAINING PROTEIN C"/>
    <property type="match status" value="1"/>
</dbReference>
<reference evidence="2" key="1">
    <citation type="journal article" date="2012" name="Nature">
        <title>The oyster genome reveals stress adaptation and complexity of shell formation.</title>
        <authorList>
            <person name="Zhang G."/>
            <person name="Fang X."/>
            <person name="Guo X."/>
            <person name="Li L."/>
            <person name="Luo R."/>
            <person name="Xu F."/>
            <person name="Yang P."/>
            <person name="Zhang L."/>
            <person name="Wang X."/>
            <person name="Qi H."/>
            <person name="Xiong Z."/>
            <person name="Que H."/>
            <person name="Xie Y."/>
            <person name="Holland P.W."/>
            <person name="Paps J."/>
            <person name="Zhu Y."/>
            <person name="Wu F."/>
            <person name="Chen Y."/>
            <person name="Wang J."/>
            <person name="Peng C."/>
            <person name="Meng J."/>
            <person name="Yang L."/>
            <person name="Liu J."/>
            <person name="Wen B."/>
            <person name="Zhang N."/>
            <person name="Huang Z."/>
            <person name="Zhu Q."/>
            <person name="Feng Y."/>
            <person name="Mount A."/>
            <person name="Hedgecock D."/>
            <person name="Xu Z."/>
            <person name="Liu Y."/>
            <person name="Domazet-Loso T."/>
            <person name="Du Y."/>
            <person name="Sun X."/>
            <person name="Zhang S."/>
            <person name="Liu B."/>
            <person name="Cheng P."/>
            <person name="Jiang X."/>
            <person name="Li J."/>
            <person name="Fan D."/>
            <person name="Wang W."/>
            <person name="Fu W."/>
            <person name="Wang T."/>
            <person name="Wang B."/>
            <person name="Zhang J."/>
            <person name="Peng Z."/>
            <person name="Li Y."/>
            <person name="Li N."/>
            <person name="Wang J."/>
            <person name="Chen M."/>
            <person name="He Y."/>
            <person name="Tan F."/>
            <person name="Song X."/>
            <person name="Zheng Q."/>
            <person name="Huang R."/>
            <person name="Yang H."/>
            <person name="Du X."/>
            <person name="Chen L."/>
            <person name="Yang M."/>
            <person name="Gaffney P.M."/>
            <person name="Wang S."/>
            <person name="Luo L."/>
            <person name="She Z."/>
            <person name="Ming Y."/>
            <person name="Huang W."/>
            <person name="Zhang S."/>
            <person name="Huang B."/>
            <person name="Zhang Y."/>
            <person name="Qu T."/>
            <person name="Ni P."/>
            <person name="Miao G."/>
            <person name="Wang J."/>
            <person name="Wang Q."/>
            <person name="Steinberg C.E."/>
            <person name="Wang H."/>
            <person name="Li N."/>
            <person name="Qian L."/>
            <person name="Zhang G."/>
            <person name="Li Y."/>
            <person name="Yang H."/>
            <person name="Liu X."/>
            <person name="Wang J."/>
            <person name="Yin Y."/>
            <person name="Wang J."/>
        </authorList>
    </citation>
    <scope>NUCLEOTIDE SEQUENCE [LARGE SCALE GENOMIC DNA]</scope>
    <source>
        <strain evidence="2">05x7-T-G4-1.051#20</strain>
    </source>
</reference>